<keyword evidence="1" id="KW-1133">Transmembrane helix</keyword>
<name>A0A2H6NEF7_9SAUR</name>
<dbReference type="EMBL" id="IACI01097529">
    <property type="protein sequence ID" value="LAA30717.1"/>
    <property type="molecule type" value="Transcribed_RNA"/>
</dbReference>
<keyword evidence="1" id="KW-0812">Transmembrane</keyword>
<evidence type="ECO:0000313" key="2">
    <source>
        <dbReference type="EMBL" id="LAA30717.1"/>
    </source>
</evidence>
<organism evidence="2">
    <name type="scientific">Micrurus carvalhoi</name>
    <dbReference type="NCBI Taxonomy" id="3147026"/>
    <lineage>
        <taxon>Eukaryota</taxon>
        <taxon>Metazoa</taxon>
        <taxon>Chordata</taxon>
        <taxon>Craniata</taxon>
        <taxon>Vertebrata</taxon>
        <taxon>Euteleostomi</taxon>
        <taxon>Lepidosauria</taxon>
        <taxon>Squamata</taxon>
        <taxon>Bifurcata</taxon>
        <taxon>Unidentata</taxon>
        <taxon>Episquamata</taxon>
        <taxon>Toxicofera</taxon>
        <taxon>Serpentes</taxon>
        <taxon>Colubroidea</taxon>
        <taxon>Elapidae</taxon>
        <taxon>Elapinae</taxon>
        <taxon>Micrurus</taxon>
    </lineage>
</organism>
<dbReference type="AlphaFoldDB" id="A0A2H6NEF7"/>
<feature type="transmembrane region" description="Helical" evidence="1">
    <location>
        <begin position="53"/>
        <end position="74"/>
    </location>
</feature>
<protein>
    <submittedName>
        <fullName evidence="2">Uncharacterized protein</fullName>
    </submittedName>
</protein>
<sequence>MVKTKTIFPTNLFQMECEEKTERTLVKNLKRFPYTKSSSWCWTLKMQKHDIHILFFLTFFLPFAIEIILLSLFLEYQEQSFPLQAYMQNSILWDRTTSFQYV</sequence>
<keyword evidence="1" id="KW-0472">Membrane</keyword>
<proteinExistence type="predicted"/>
<reference evidence="2" key="2">
    <citation type="submission" date="2017-12" db="EMBL/GenBank/DDBJ databases">
        <title>Coralsnake Venomics: Analyses of Venom Gland Transcriptomes and Proteomes of Six Brazilian Taxa.</title>
        <authorList>
            <person name="Aird S.D."/>
            <person name="Jorge da Silva N."/>
            <person name="Qiu L."/>
            <person name="Villar-Briones A."/>
            <person name="Aparecida-Saddi V."/>
            <person name="Campos-Telles M.P."/>
            <person name="Grau M."/>
            <person name="Mikheyev A.S."/>
        </authorList>
    </citation>
    <scope>NUCLEOTIDE SEQUENCE</scope>
    <source>
        <tissue evidence="2">Venom_gland</tissue>
    </source>
</reference>
<accession>A0A2H6NEF7</accession>
<evidence type="ECO:0000256" key="1">
    <source>
        <dbReference type="SAM" id="Phobius"/>
    </source>
</evidence>
<reference evidence="2" key="1">
    <citation type="submission" date="2017-07" db="EMBL/GenBank/DDBJ databases">
        <authorList>
            <person name="Mikheyev A."/>
            <person name="Grau M."/>
        </authorList>
    </citation>
    <scope>NUCLEOTIDE SEQUENCE</scope>
    <source>
        <tissue evidence="2">Venom_gland</tissue>
    </source>
</reference>